<dbReference type="EMBL" id="CAMXCT020001068">
    <property type="protein sequence ID" value="CAL1139677.1"/>
    <property type="molecule type" value="Genomic_DNA"/>
</dbReference>
<reference evidence="3" key="2">
    <citation type="submission" date="2024-04" db="EMBL/GenBank/DDBJ databases">
        <authorList>
            <person name="Chen Y."/>
            <person name="Shah S."/>
            <person name="Dougan E. K."/>
            <person name="Thang M."/>
            <person name="Chan C."/>
        </authorList>
    </citation>
    <scope>NUCLEOTIDE SEQUENCE [LARGE SCALE GENOMIC DNA]</scope>
</reference>
<evidence type="ECO:0000313" key="4">
    <source>
        <dbReference type="Proteomes" id="UP001152797"/>
    </source>
</evidence>
<gene>
    <name evidence="2" type="ORF">C1SCF055_LOCUS13668</name>
</gene>
<comment type="caution">
    <text evidence="2">The sequence shown here is derived from an EMBL/GenBank/DDBJ whole genome shotgun (WGS) entry which is preliminary data.</text>
</comment>
<evidence type="ECO:0000313" key="3">
    <source>
        <dbReference type="EMBL" id="CAL1139677.1"/>
    </source>
</evidence>
<dbReference type="EMBL" id="CAMXCT030001068">
    <property type="protein sequence ID" value="CAL4773614.1"/>
    <property type="molecule type" value="Genomic_DNA"/>
</dbReference>
<dbReference type="Proteomes" id="UP001152797">
    <property type="component" value="Unassembled WGS sequence"/>
</dbReference>
<sequence>IPPVGIMDSATEMKLLDFLRQTDEEWTETLKLAKAEATDTILPPPVTDITDVNDVAPAAVSAGYYNPKGTLQEKFGEHAVEYEVVVASMTILGPVRGTKAAAQRALEALAERPELVPQDAPSDTDFKSKLEVFSANKISCKYDTKKCHAGGFESTVSATGAAASSTAAVAVLAVSATGRGRRKIDAEHFAARALLEKLREIPEVKPIASMAAPDASPRDELSRKDREGRSGAEVAEEVLKLQTEAFQEQAKEHEKLKELLRPLNLDNFAKIRLNMAPCISEAFRLKLIDDAEKKRLQEINGRGNCAKHTPERLRPKAENGQTVTSRPEAMLNMSFQDAIH</sequence>
<accession>A0A9P1FTZ6</accession>
<keyword evidence="4" id="KW-1185">Reference proteome</keyword>
<feature type="region of interest" description="Disordered" evidence="1">
    <location>
        <begin position="210"/>
        <end position="233"/>
    </location>
</feature>
<dbReference type="EMBL" id="CAMXCT010001068">
    <property type="protein sequence ID" value="CAI3986302.1"/>
    <property type="molecule type" value="Genomic_DNA"/>
</dbReference>
<dbReference type="Gene3D" id="3.30.160.20">
    <property type="match status" value="1"/>
</dbReference>
<protein>
    <submittedName>
        <fullName evidence="2">Uncharacterized protein</fullName>
    </submittedName>
</protein>
<feature type="non-terminal residue" evidence="2">
    <location>
        <position position="340"/>
    </location>
</feature>
<reference evidence="2" key="1">
    <citation type="submission" date="2022-10" db="EMBL/GenBank/DDBJ databases">
        <authorList>
            <person name="Chen Y."/>
            <person name="Dougan E. K."/>
            <person name="Chan C."/>
            <person name="Rhodes N."/>
            <person name="Thang M."/>
        </authorList>
    </citation>
    <scope>NUCLEOTIDE SEQUENCE</scope>
</reference>
<organism evidence="2">
    <name type="scientific">Cladocopium goreaui</name>
    <dbReference type="NCBI Taxonomy" id="2562237"/>
    <lineage>
        <taxon>Eukaryota</taxon>
        <taxon>Sar</taxon>
        <taxon>Alveolata</taxon>
        <taxon>Dinophyceae</taxon>
        <taxon>Suessiales</taxon>
        <taxon>Symbiodiniaceae</taxon>
        <taxon>Cladocopium</taxon>
    </lineage>
</organism>
<name>A0A9P1FTZ6_9DINO</name>
<proteinExistence type="predicted"/>
<dbReference type="OrthoDB" id="425949at2759"/>
<evidence type="ECO:0000313" key="2">
    <source>
        <dbReference type="EMBL" id="CAI3986302.1"/>
    </source>
</evidence>
<feature type="compositionally biased region" description="Basic and acidic residues" evidence="1">
    <location>
        <begin position="216"/>
        <end position="230"/>
    </location>
</feature>
<dbReference type="AlphaFoldDB" id="A0A9P1FTZ6"/>
<feature type="non-terminal residue" evidence="2">
    <location>
        <position position="1"/>
    </location>
</feature>
<evidence type="ECO:0000256" key="1">
    <source>
        <dbReference type="SAM" id="MobiDB-lite"/>
    </source>
</evidence>